<evidence type="ECO:0000256" key="2">
    <source>
        <dbReference type="SAM" id="Phobius"/>
    </source>
</evidence>
<keyword evidence="2" id="KW-0472">Membrane</keyword>
<accession>A0AAD9MV46</accession>
<proteinExistence type="predicted"/>
<gene>
    <name evidence="4" type="ORF">LSH36_597g01024</name>
</gene>
<comment type="caution">
    <text evidence="4">The sequence shown here is derived from an EMBL/GenBank/DDBJ whole genome shotgun (WGS) entry which is preliminary data.</text>
</comment>
<evidence type="ECO:0000313" key="5">
    <source>
        <dbReference type="Proteomes" id="UP001208570"/>
    </source>
</evidence>
<dbReference type="EMBL" id="JAODUP010000597">
    <property type="protein sequence ID" value="KAK2146575.1"/>
    <property type="molecule type" value="Genomic_DNA"/>
</dbReference>
<keyword evidence="2" id="KW-0812">Transmembrane</keyword>
<feature type="transmembrane region" description="Helical" evidence="2">
    <location>
        <begin position="33"/>
        <end position="54"/>
    </location>
</feature>
<feature type="domain" description="BRICHOS" evidence="3">
    <location>
        <begin position="102"/>
        <end position="196"/>
    </location>
</feature>
<keyword evidence="1" id="KW-1015">Disulfide bond</keyword>
<sequence>MENKGADVACDPPKYISSDVIFDNKHKPLSCSWLFWLLFYSGAVTAALIVLAVVGSLHVNKIEQYCNKDYTKILHGDETTTMSGSAVTLTEYLNVEANKQMVKDSNGSITVLDYNKGVIGYYNKPDDKCYLIGGVNSNLASPKEVAEYVDVKKSKLEPVSDKPEEVEYTFGEVVKDGSWLPAEVQEVCIGKETRWLNRNDTVQSVTSNEVAREIARQDHSSVNGLGLTISFKPSYYFPGSKVYVRLRHG</sequence>
<dbReference type="Gene3D" id="3.30.390.150">
    <property type="match status" value="1"/>
</dbReference>
<organism evidence="4 5">
    <name type="scientific">Paralvinella palmiformis</name>
    <dbReference type="NCBI Taxonomy" id="53620"/>
    <lineage>
        <taxon>Eukaryota</taxon>
        <taxon>Metazoa</taxon>
        <taxon>Spiralia</taxon>
        <taxon>Lophotrochozoa</taxon>
        <taxon>Annelida</taxon>
        <taxon>Polychaeta</taxon>
        <taxon>Sedentaria</taxon>
        <taxon>Canalipalpata</taxon>
        <taxon>Terebellida</taxon>
        <taxon>Terebelliformia</taxon>
        <taxon>Alvinellidae</taxon>
        <taxon>Paralvinella</taxon>
    </lineage>
</organism>
<dbReference type="InterPro" id="IPR007084">
    <property type="entry name" value="BRICHOS_dom"/>
</dbReference>
<protein>
    <recommendedName>
        <fullName evidence="3">BRICHOS domain-containing protein</fullName>
    </recommendedName>
</protein>
<keyword evidence="5" id="KW-1185">Reference proteome</keyword>
<dbReference type="Pfam" id="PF04089">
    <property type="entry name" value="BRICHOS"/>
    <property type="match status" value="1"/>
</dbReference>
<dbReference type="AlphaFoldDB" id="A0AAD9MV46"/>
<dbReference type="PROSITE" id="PS50869">
    <property type="entry name" value="BRICHOS"/>
    <property type="match status" value="1"/>
</dbReference>
<keyword evidence="2" id="KW-1133">Transmembrane helix</keyword>
<evidence type="ECO:0000313" key="4">
    <source>
        <dbReference type="EMBL" id="KAK2146575.1"/>
    </source>
</evidence>
<evidence type="ECO:0000256" key="1">
    <source>
        <dbReference type="ARBA" id="ARBA00023157"/>
    </source>
</evidence>
<evidence type="ECO:0000259" key="3">
    <source>
        <dbReference type="PROSITE" id="PS50869"/>
    </source>
</evidence>
<dbReference type="Proteomes" id="UP001208570">
    <property type="component" value="Unassembled WGS sequence"/>
</dbReference>
<name>A0AAD9MV46_9ANNE</name>
<reference evidence="4" key="1">
    <citation type="journal article" date="2023" name="Mol. Biol. Evol.">
        <title>Third-Generation Sequencing Reveals the Adaptive Role of the Epigenome in Three Deep-Sea Polychaetes.</title>
        <authorList>
            <person name="Perez M."/>
            <person name="Aroh O."/>
            <person name="Sun Y."/>
            <person name="Lan Y."/>
            <person name="Juniper S.K."/>
            <person name="Young C.R."/>
            <person name="Angers B."/>
            <person name="Qian P.Y."/>
        </authorList>
    </citation>
    <scope>NUCLEOTIDE SEQUENCE</scope>
    <source>
        <strain evidence="4">P08H-3</strain>
    </source>
</reference>